<keyword evidence="7" id="KW-1185">Reference proteome</keyword>
<protein>
    <submittedName>
        <fullName evidence="6">PQQ-binding-like beta-propeller repeat protein</fullName>
    </submittedName>
</protein>
<dbReference type="InterPro" id="IPR011047">
    <property type="entry name" value="Quinoprotein_ADH-like_sf"/>
</dbReference>
<comment type="cofactor">
    <cofactor evidence="1">
        <name>pyrroloquinoline quinone</name>
        <dbReference type="ChEBI" id="CHEBI:58442"/>
    </cofactor>
</comment>
<organism evidence="6 7">
    <name type="scientific">Candidatus Acidiferrum panamense</name>
    <dbReference type="NCBI Taxonomy" id="2741543"/>
    <lineage>
        <taxon>Bacteria</taxon>
        <taxon>Pseudomonadati</taxon>
        <taxon>Acidobacteriota</taxon>
        <taxon>Terriglobia</taxon>
        <taxon>Candidatus Acidiferrales</taxon>
        <taxon>Candidatus Acidiferrum</taxon>
    </lineage>
</organism>
<dbReference type="EMBL" id="JACDQQ010000161">
    <property type="protein sequence ID" value="MBA0083664.1"/>
    <property type="molecule type" value="Genomic_DNA"/>
</dbReference>
<evidence type="ECO:0000256" key="4">
    <source>
        <dbReference type="SAM" id="MobiDB-lite"/>
    </source>
</evidence>
<comment type="similarity">
    <text evidence="2">Belongs to the bacterial PQQ dehydrogenase family.</text>
</comment>
<dbReference type="PANTHER" id="PTHR32303">
    <property type="entry name" value="QUINOPROTEIN ALCOHOL DEHYDROGENASE (CYTOCHROME C)"/>
    <property type="match status" value="1"/>
</dbReference>
<dbReference type="InterPro" id="IPR018391">
    <property type="entry name" value="PQQ_b-propeller_rpt"/>
</dbReference>
<gene>
    <name evidence="6" type="ORF">HRJ53_01580</name>
</gene>
<dbReference type="InterPro" id="IPR002372">
    <property type="entry name" value="PQQ_rpt_dom"/>
</dbReference>
<evidence type="ECO:0000259" key="5">
    <source>
        <dbReference type="Pfam" id="PF01011"/>
    </source>
</evidence>
<name>A0A7V8NLQ1_9BACT</name>
<evidence type="ECO:0000256" key="1">
    <source>
        <dbReference type="ARBA" id="ARBA00001931"/>
    </source>
</evidence>
<evidence type="ECO:0000256" key="2">
    <source>
        <dbReference type="ARBA" id="ARBA00008156"/>
    </source>
</evidence>
<sequence>MRKIAICVPTLASALGILLIASGVRQNPSDQKSGTTAERQQDWPVYGGSPENTRYSTLAQINRQNVKQLAVAWSYDTGEEGGLETNPLIVGGVLYGLTPTQKVFALDAATGKQLWKFDSGVTGSQPNRGLAYWSDGQDKRILVGVMNFLYALDASTGKPIPGFRTQGRIDLREDLGRTPASAQSIDLTSPGIVYGDLIIVGGRNPETLPAPPGDIRAYEVRTGRLRWSFHTIPHPGEFGYKTWPAQAWKASGAANNWAGMALDPGRGIVYVPTGSAAFDFYGADRIGDDLFADCLIALDAKTGKRIWHFQSVHHDLWDRDFPSPPALVTVKRDGKNVDAVAQTSKQGFVYLFDRSNGKPLFPMEVRKYPSSPVPGERASATQPLPRRPAPFARQLLTEELLTNRTPAAHQW</sequence>
<dbReference type="SMART" id="SM00564">
    <property type="entry name" value="PQQ"/>
    <property type="match status" value="3"/>
</dbReference>
<dbReference type="Pfam" id="PF01011">
    <property type="entry name" value="PQQ"/>
    <property type="match status" value="1"/>
</dbReference>
<feature type="domain" description="Pyrrolo-quinoline quinone repeat" evidence="5">
    <location>
        <begin position="43"/>
        <end position="409"/>
    </location>
</feature>
<evidence type="ECO:0000313" key="7">
    <source>
        <dbReference type="Proteomes" id="UP000567293"/>
    </source>
</evidence>
<evidence type="ECO:0000313" key="6">
    <source>
        <dbReference type="EMBL" id="MBA0083664.1"/>
    </source>
</evidence>
<reference evidence="6" key="1">
    <citation type="submission" date="2020-06" db="EMBL/GenBank/DDBJ databases">
        <title>Legume-microbial interactions unlock mineral nutrients during tropical forest succession.</title>
        <authorList>
            <person name="Epihov D.Z."/>
        </authorList>
    </citation>
    <scope>NUCLEOTIDE SEQUENCE [LARGE SCALE GENOMIC DNA]</scope>
    <source>
        <strain evidence="6">Pan2503</strain>
    </source>
</reference>
<dbReference type="AlphaFoldDB" id="A0A7V8NLQ1"/>
<dbReference type="PANTHER" id="PTHR32303:SF4">
    <property type="entry name" value="QUINOPROTEIN GLUCOSE DEHYDROGENASE"/>
    <property type="match status" value="1"/>
</dbReference>
<feature type="region of interest" description="Disordered" evidence="4">
    <location>
        <begin position="26"/>
        <end position="48"/>
    </location>
</feature>
<dbReference type="Gene3D" id="2.140.10.10">
    <property type="entry name" value="Quinoprotein alcohol dehydrogenase-like superfamily"/>
    <property type="match status" value="1"/>
</dbReference>
<feature type="compositionally biased region" description="Polar residues" evidence="4">
    <location>
        <begin position="26"/>
        <end position="38"/>
    </location>
</feature>
<dbReference type="Proteomes" id="UP000567293">
    <property type="component" value="Unassembled WGS sequence"/>
</dbReference>
<accession>A0A7V8NLQ1</accession>
<keyword evidence="3" id="KW-0560">Oxidoreductase</keyword>
<proteinExistence type="inferred from homology"/>
<dbReference type="GO" id="GO:0016491">
    <property type="term" value="F:oxidoreductase activity"/>
    <property type="evidence" value="ECO:0007669"/>
    <property type="project" value="UniProtKB-KW"/>
</dbReference>
<evidence type="ECO:0000256" key="3">
    <source>
        <dbReference type="ARBA" id="ARBA00023002"/>
    </source>
</evidence>
<feature type="non-terminal residue" evidence="6">
    <location>
        <position position="411"/>
    </location>
</feature>
<comment type="caution">
    <text evidence="6">The sequence shown here is derived from an EMBL/GenBank/DDBJ whole genome shotgun (WGS) entry which is preliminary data.</text>
</comment>
<dbReference type="SUPFAM" id="SSF50998">
    <property type="entry name" value="Quinoprotein alcohol dehydrogenase-like"/>
    <property type="match status" value="1"/>
</dbReference>